<organism evidence="1 2">
    <name type="scientific">Tenacibaculum maritimum NCIMB 2154</name>
    <dbReference type="NCBI Taxonomy" id="1349785"/>
    <lineage>
        <taxon>Bacteria</taxon>
        <taxon>Pseudomonadati</taxon>
        <taxon>Bacteroidota</taxon>
        <taxon>Flavobacteriia</taxon>
        <taxon>Flavobacteriales</taxon>
        <taxon>Flavobacteriaceae</taxon>
        <taxon>Tenacibaculum</taxon>
    </lineage>
</organism>
<reference evidence="1 2" key="1">
    <citation type="submission" date="2016-11" db="EMBL/GenBank/DDBJ databases">
        <authorList>
            <person name="Jaros S."/>
            <person name="Januszkiewicz K."/>
            <person name="Wedrychowicz H."/>
        </authorList>
    </citation>
    <scope>NUCLEOTIDE SEQUENCE [LARGE SCALE GENOMIC DNA]</scope>
    <source>
        <strain evidence="1">NCIMB 2154T</strain>
    </source>
</reference>
<dbReference type="EMBL" id="LT634361">
    <property type="protein sequence ID" value="SFZ80600.1"/>
    <property type="molecule type" value="Genomic_DNA"/>
</dbReference>
<sequence>MEAVRTFLQTYDTDYNLMTISNQTLAKLLAGKFKTFEELNKFNIQKDLSETSSLILYLEILNQNRSEYIYIIETIFINE</sequence>
<name>A0A2H1E722_9FLAO</name>
<gene>
    <name evidence="1" type="ORF">MARIT_0703</name>
</gene>
<dbReference type="KEGG" id="tmar:MARIT_0703"/>
<dbReference type="Proteomes" id="UP000231564">
    <property type="component" value="Chromosome MARIT"/>
</dbReference>
<evidence type="ECO:0000313" key="1">
    <source>
        <dbReference type="EMBL" id="SFZ80600.1"/>
    </source>
</evidence>
<dbReference type="AlphaFoldDB" id="A0A2H1E722"/>
<evidence type="ECO:0000313" key="2">
    <source>
        <dbReference type="Proteomes" id="UP000231564"/>
    </source>
</evidence>
<protein>
    <submittedName>
        <fullName evidence="1">Uncharacterized protein</fullName>
    </submittedName>
</protein>
<accession>A0A2H1E722</accession>
<keyword evidence="2" id="KW-1185">Reference proteome</keyword>
<proteinExistence type="predicted"/>